<dbReference type="Proteomes" id="UP000015100">
    <property type="component" value="Unassembled WGS sequence"/>
</dbReference>
<reference evidence="1 2" key="1">
    <citation type="journal article" date="2013" name="PLoS Genet.">
        <title>Genomic mechanisms accounting for the adaptation to parasitism in nematode-trapping fungi.</title>
        <authorList>
            <person name="Meerupati T."/>
            <person name="Andersson K.M."/>
            <person name="Friman E."/>
            <person name="Kumar D."/>
            <person name="Tunlid A."/>
            <person name="Ahren D."/>
        </authorList>
    </citation>
    <scope>NUCLEOTIDE SEQUENCE [LARGE SCALE GENOMIC DNA]</scope>
    <source>
        <strain evidence="1 2">CBS 200.50</strain>
    </source>
</reference>
<keyword evidence="2" id="KW-1185">Reference proteome</keyword>
<proteinExistence type="predicted"/>
<comment type="caution">
    <text evidence="1">The sequence shown here is derived from an EMBL/GenBank/DDBJ whole genome shotgun (WGS) entry which is preliminary data.</text>
</comment>
<evidence type="ECO:0000313" key="2">
    <source>
        <dbReference type="Proteomes" id="UP000015100"/>
    </source>
</evidence>
<dbReference type="OrthoDB" id="10522291at2759"/>
<accession>S8BKT9</accession>
<dbReference type="HOGENOM" id="CLU_516802_0_0_1"/>
<protein>
    <submittedName>
        <fullName evidence="1">Uncharacterized protein</fullName>
    </submittedName>
</protein>
<name>S8BKT9_DACHA</name>
<dbReference type="EMBL" id="AQGS01000442">
    <property type="protein sequence ID" value="EPS40013.1"/>
    <property type="molecule type" value="Genomic_DNA"/>
</dbReference>
<evidence type="ECO:0000313" key="1">
    <source>
        <dbReference type="EMBL" id="EPS40013.1"/>
    </source>
</evidence>
<reference evidence="2" key="2">
    <citation type="submission" date="2013-04" db="EMBL/GenBank/DDBJ databases">
        <title>Genomic mechanisms accounting for the adaptation to parasitism in nematode-trapping fungi.</title>
        <authorList>
            <person name="Ahren D.G."/>
        </authorList>
    </citation>
    <scope>NUCLEOTIDE SEQUENCE [LARGE SCALE GENOMIC DNA]</scope>
    <source>
        <strain evidence="2">CBS 200.50</strain>
    </source>
</reference>
<dbReference type="AlphaFoldDB" id="S8BKT9"/>
<sequence>MMHMFNKTVVTVLLGSAGVGQAFLLGFQLADQPELSLTAYPYANRFADPVELSDCEPGPGHENVLAVGVINGVAQNIKANRDQQMYGIALWRTEDCIGEPDLIIKWRHGIQGMQIASLVASNLVMPVGSWLDLEEENQILQTMDPPGSILSVPQNEVIYYENHEWVVVSGENSDAQNAVLSLMERAADIRNLYNSPRNIMDMPPNILGDFPAYETANNVLSDTIPIPTQSREQHPPGVVHSPIETPRNLKQNQLIAHQTIAEIMHELGRLQPMARIEDIEQQSILLQGYLAAADSSNLHDLIESWRRFIQNGGRPESPEEHDIVVKEEDVKIEADLENEHSGIVEAAPDDFWQDLAQFADYPAENHSNDNQDYQDPQDYFYNMAVNMFDGRPDAQPRVSPEDQLRISPHLRDIRHHGSPSSERLYRASFAAPPNSEAQTPGLNPVINREYQDIAPNTGIRNIQDYFSGMNLHMWPEQAASQVQTQATSEDGQTWAGQIMEEEPYINEEYTPVSEPPWNPSMNGPGGH</sequence>
<gene>
    <name evidence="1" type="ORF">H072_6188</name>
</gene>
<organism evidence="1 2">
    <name type="scientific">Dactylellina haptotyla (strain CBS 200.50)</name>
    <name type="common">Nematode-trapping fungus</name>
    <name type="synonym">Monacrosporium haptotylum</name>
    <dbReference type="NCBI Taxonomy" id="1284197"/>
    <lineage>
        <taxon>Eukaryota</taxon>
        <taxon>Fungi</taxon>
        <taxon>Dikarya</taxon>
        <taxon>Ascomycota</taxon>
        <taxon>Pezizomycotina</taxon>
        <taxon>Orbiliomycetes</taxon>
        <taxon>Orbiliales</taxon>
        <taxon>Orbiliaceae</taxon>
        <taxon>Dactylellina</taxon>
    </lineage>
</organism>